<feature type="binding site" evidence="6">
    <location>
        <position position="193"/>
    </location>
    <ligand>
        <name>S-adenosyl-L-methionine</name>
        <dbReference type="ChEBI" id="CHEBI:59789"/>
    </ligand>
</feature>
<dbReference type="AlphaFoldDB" id="A0A7W9ZHM7"/>
<dbReference type="InterPro" id="IPR050078">
    <property type="entry name" value="Ribosomal_L11_MeTrfase_PrmA"/>
</dbReference>
<dbReference type="GO" id="GO:0032259">
    <property type="term" value="P:methylation"/>
    <property type="evidence" value="ECO:0007669"/>
    <property type="project" value="UniProtKB-KW"/>
</dbReference>
<dbReference type="PANTHER" id="PTHR43648">
    <property type="entry name" value="ELECTRON TRANSFER FLAVOPROTEIN BETA SUBUNIT LYSINE METHYLTRANSFERASE"/>
    <property type="match status" value="1"/>
</dbReference>
<dbReference type="SUPFAM" id="SSF53335">
    <property type="entry name" value="S-adenosyl-L-methionine-dependent methyltransferases"/>
    <property type="match status" value="1"/>
</dbReference>
<feature type="binding site" evidence="6">
    <location>
        <position position="171"/>
    </location>
    <ligand>
        <name>S-adenosyl-L-methionine</name>
        <dbReference type="ChEBI" id="CHEBI:59789"/>
    </ligand>
</feature>
<protein>
    <recommendedName>
        <fullName evidence="6">Ribosomal protein L11 methyltransferase</fullName>
        <shortName evidence="6">L11 Mtase</shortName>
        <ecNumber evidence="6">2.1.1.-</ecNumber>
    </recommendedName>
</protein>
<evidence type="ECO:0000256" key="4">
    <source>
        <dbReference type="ARBA" id="ARBA00022679"/>
    </source>
</evidence>
<feature type="binding site" evidence="6">
    <location>
        <position position="143"/>
    </location>
    <ligand>
        <name>S-adenosyl-L-methionine</name>
        <dbReference type="ChEBI" id="CHEBI:59789"/>
    </ligand>
</feature>
<dbReference type="EMBL" id="JACIIX010000011">
    <property type="protein sequence ID" value="MBB6211370.1"/>
    <property type="molecule type" value="Genomic_DNA"/>
</dbReference>
<dbReference type="RefSeq" id="WP_184264190.1">
    <property type="nucleotide sequence ID" value="NZ_JACIIX010000011.1"/>
</dbReference>
<keyword evidence="5 6" id="KW-0949">S-adenosyl-L-methionine</keyword>
<evidence type="ECO:0000313" key="7">
    <source>
        <dbReference type="EMBL" id="MBB6211370.1"/>
    </source>
</evidence>
<evidence type="ECO:0000256" key="5">
    <source>
        <dbReference type="ARBA" id="ARBA00022691"/>
    </source>
</evidence>
<keyword evidence="7" id="KW-0689">Ribosomal protein</keyword>
<dbReference type="CDD" id="cd02440">
    <property type="entry name" value="AdoMet_MTases"/>
    <property type="match status" value="1"/>
</dbReference>
<evidence type="ECO:0000256" key="1">
    <source>
        <dbReference type="ARBA" id="ARBA00009741"/>
    </source>
</evidence>
<comment type="caution">
    <text evidence="7">The sequence shown here is derived from an EMBL/GenBank/DDBJ whole genome shotgun (WGS) entry which is preliminary data.</text>
</comment>
<evidence type="ECO:0000256" key="6">
    <source>
        <dbReference type="HAMAP-Rule" id="MF_00735"/>
    </source>
</evidence>
<keyword evidence="8" id="KW-1185">Reference proteome</keyword>
<comment type="similarity">
    <text evidence="1 6">Belongs to the methyltransferase superfamily. PrmA family.</text>
</comment>
<comment type="catalytic activity">
    <reaction evidence="6">
        <text>L-lysyl-[protein] + 3 S-adenosyl-L-methionine = N(6),N(6),N(6)-trimethyl-L-lysyl-[protein] + 3 S-adenosyl-L-homocysteine + 3 H(+)</text>
        <dbReference type="Rhea" id="RHEA:54192"/>
        <dbReference type="Rhea" id="RHEA-COMP:9752"/>
        <dbReference type="Rhea" id="RHEA-COMP:13826"/>
        <dbReference type="ChEBI" id="CHEBI:15378"/>
        <dbReference type="ChEBI" id="CHEBI:29969"/>
        <dbReference type="ChEBI" id="CHEBI:57856"/>
        <dbReference type="ChEBI" id="CHEBI:59789"/>
        <dbReference type="ChEBI" id="CHEBI:61961"/>
    </reaction>
</comment>
<evidence type="ECO:0000256" key="3">
    <source>
        <dbReference type="ARBA" id="ARBA00022603"/>
    </source>
</evidence>
<dbReference type="PANTHER" id="PTHR43648:SF1">
    <property type="entry name" value="ELECTRON TRANSFER FLAVOPROTEIN BETA SUBUNIT LYSINE METHYLTRANSFERASE"/>
    <property type="match status" value="1"/>
</dbReference>
<dbReference type="Gene3D" id="3.40.50.150">
    <property type="entry name" value="Vaccinia Virus protein VP39"/>
    <property type="match status" value="1"/>
</dbReference>
<dbReference type="GO" id="GO:0005737">
    <property type="term" value="C:cytoplasm"/>
    <property type="evidence" value="ECO:0007669"/>
    <property type="project" value="UniProtKB-SubCell"/>
</dbReference>
<keyword evidence="7" id="KW-0687">Ribonucleoprotein</keyword>
<accession>A0A7W9ZHM7</accession>
<dbReference type="HAMAP" id="MF_00735">
    <property type="entry name" value="Methyltr_PrmA"/>
    <property type="match status" value="1"/>
</dbReference>
<reference evidence="7 8" key="1">
    <citation type="submission" date="2020-08" db="EMBL/GenBank/DDBJ databases">
        <title>Genomic Encyclopedia of Type Strains, Phase IV (KMG-IV): sequencing the most valuable type-strain genomes for metagenomic binning, comparative biology and taxonomic classification.</title>
        <authorList>
            <person name="Goeker M."/>
        </authorList>
    </citation>
    <scope>NUCLEOTIDE SEQUENCE [LARGE SCALE GENOMIC DNA]</scope>
    <source>
        <strain evidence="7 8">DSM 11590</strain>
    </source>
</reference>
<organism evidence="7 8">
    <name type="scientific">Novispirillum itersonii</name>
    <name type="common">Aquaspirillum itersonii</name>
    <dbReference type="NCBI Taxonomy" id="189"/>
    <lineage>
        <taxon>Bacteria</taxon>
        <taxon>Pseudomonadati</taxon>
        <taxon>Pseudomonadota</taxon>
        <taxon>Alphaproteobacteria</taxon>
        <taxon>Rhodospirillales</taxon>
        <taxon>Novispirillaceae</taxon>
        <taxon>Novispirillum</taxon>
    </lineage>
</organism>
<dbReference type="InterPro" id="IPR004498">
    <property type="entry name" value="Ribosomal_PrmA_MeTrfase"/>
</dbReference>
<keyword evidence="2 6" id="KW-0963">Cytoplasm</keyword>
<dbReference type="GO" id="GO:0008276">
    <property type="term" value="F:protein methyltransferase activity"/>
    <property type="evidence" value="ECO:0007669"/>
    <property type="project" value="UniProtKB-UniRule"/>
</dbReference>
<evidence type="ECO:0000256" key="2">
    <source>
        <dbReference type="ARBA" id="ARBA00022490"/>
    </source>
</evidence>
<sequence>MAHKKAQDVYRLRFVIPKEAVEAYETALEPHFGAFLCFLIEDGGPQDGMWMVDAYSDGPFDQAEVTAALSLAAQVAGIPEPELTVEHEAPRNWLAENLQSFPPIRAGRFFVHGSHWTDRPPVGSIPLLVDAATAFGSGEHQSTYGCLLALDQIGKEGAPITTGLGNALDMGCGSGILGLAMAKRWKIPVVATDIDEESVRVTRFNAQRNGVAHHMTIFPGDGFKTRAVKENGPYDVICANILARPLCSMARDLAAALAPGGRVILAGLLERQETMVRAAYQMQGLRLKRRIRLKPWVTLVLE</sequence>
<evidence type="ECO:0000313" key="8">
    <source>
        <dbReference type="Proteomes" id="UP000544872"/>
    </source>
</evidence>
<keyword evidence="4 6" id="KW-0808">Transferase</keyword>
<comment type="function">
    <text evidence="6">Methylates ribosomal protein L11.</text>
</comment>
<dbReference type="Pfam" id="PF06325">
    <property type="entry name" value="PrmA"/>
    <property type="match status" value="1"/>
</dbReference>
<dbReference type="GO" id="GO:0005840">
    <property type="term" value="C:ribosome"/>
    <property type="evidence" value="ECO:0007669"/>
    <property type="project" value="UniProtKB-KW"/>
</dbReference>
<keyword evidence="3 6" id="KW-0489">Methyltransferase</keyword>
<name>A0A7W9ZHM7_NOVIT</name>
<dbReference type="InterPro" id="IPR029063">
    <property type="entry name" value="SAM-dependent_MTases_sf"/>
</dbReference>
<dbReference type="EC" id="2.1.1.-" evidence="6"/>
<feature type="binding site" evidence="6">
    <location>
        <position position="240"/>
    </location>
    <ligand>
        <name>S-adenosyl-L-methionine</name>
        <dbReference type="ChEBI" id="CHEBI:59789"/>
    </ligand>
</feature>
<proteinExistence type="inferred from homology"/>
<dbReference type="Proteomes" id="UP000544872">
    <property type="component" value="Unassembled WGS sequence"/>
</dbReference>
<comment type="subcellular location">
    <subcellularLocation>
        <location evidence="6">Cytoplasm</location>
    </subcellularLocation>
</comment>
<gene>
    <name evidence="6" type="primary">prmA</name>
    <name evidence="7" type="ORF">FHS48_002809</name>
</gene>